<dbReference type="Pfam" id="PF00646">
    <property type="entry name" value="F-box"/>
    <property type="match status" value="1"/>
</dbReference>
<evidence type="ECO:0000256" key="1">
    <source>
        <dbReference type="ARBA" id="ARBA00007129"/>
    </source>
</evidence>
<organism evidence="4 5">
    <name type="scientific">Phtheirospermum japonicum</name>
    <dbReference type="NCBI Taxonomy" id="374723"/>
    <lineage>
        <taxon>Eukaryota</taxon>
        <taxon>Viridiplantae</taxon>
        <taxon>Streptophyta</taxon>
        <taxon>Embryophyta</taxon>
        <taxon>Tracheophyta</taxon>
        <taxon>Spermatophyta</taxon>
        <taxon>Magnoliopsida</taxon>
        <taxon>eudicotyledons</taxon>
        <taxon>Gunneridae</taxon>
        <taxon>Pentapetalae</taxon>
        <taxon>asterids</taxon>
        <taxon>lamiids</taxon>
        <taxon>Lamiales</taxon>
        <taxon>Orobanchaceae</taxon>
        <taxon>Orobanchaceae incertae sedis</taxon>
        <taxon>Phtheirospermum</taxon>
    </lineage>
</organism>
<dbReference type="SUPFAM" id="SSF81383">
    <property type="entry name" value="F-box domain"/>
    <property type="match status" value="1"/>
</dbReference>
<evidence type="ECO:0000313" key="5">
    <source>
        <dbReference type="Proteomes" id="UP000653305"/>
    </source>
</evidence>
<keyword evidence="5" id="KW-1185">Reference proteome</keyword>
<evidence type="ECO:0000259" key="3">
    <source>
        <dbReference type="Pfam" id="PF01167"/>
    </source>
</evidence>
<comment type="caution">
    <text evidence="4">The sequence shown here is derived from an EMBL/GenBank/DDBJ whole genome shotgun (WGS) entry which is preliminary data.</text>
</comment>
<dbReference type="InterPro" id="IPR025659">
    <property type="entry name" value="Tubby-like_C"/>
</dbReference>
<reference evidence="4" key="1">
    <citation type="submission" date="2020-07" db="EMBL/GenBank/DDBJ databases">
        <title>Ethylene signaling mediates host invasion by parasitic plants.</title>
        <authorList>
            <person name="Yoshida S."/>
        </authorList>
    </citation>
    <scope>NUCLEOTIDE SEQUENCE</scope>
    <source>
        <strain evidence="4">Okayama</strain>
    </source>
</reference>
<dbReference type="Pfam" id="PF01167">
    <property type="entry name" value="Tub"/>
    <property type="match status" value="1"/>
</dbReference>
<protein>
    <submittedName>
        <fullName evidence="4">Tubby-like F-box protein 3</fullName>
    </submittedName>
</protein>
<sequence length="467" mass="52043">MKGEFGSLSKKGFEGRFGYVLGLRTRSQRVVEDDFPVADACRQSCWTNMPPELLMDVLMRIEESESTWPLRKNVVACAGVCRNWREIIKDIVTTLEVSGKLTFPVSLKQECVKSRGEHGSCGSGIWKYPELCLNIFGAVRFGEKSNDWSTVDRDFSVPVRFGYFQVPLLSRSPINLYAYIMPGPRNALIQCFIKRNRNNQTYHLYLNLSQASTADGKFLLSARRCRRPTYTDYVISLKPDDASKGSSNYIGKLRSNFLGTKFTIYDAQPSNAGAKVARSRSTRMVGTRQVSPKVAAGNYPVAHISYELNVLGSRGPRRMHCVMDAIPASAIEPEGVAPTPTELLPGNSDSFTSLPFFRSKSTRAGDDTFCPAGKDEALVLKNKSPRWHDQLQCWCLNFNGRVTAASVKNFQLENGGARGEDEQDSSVILQFGKVGKDIFTMDYQYPISAFQAFAVCLSSFDTKIACE</sequence>
<name>A0A830D594_9LAMI</name>
<dbReference type="InterPro" id="IPR036047">
    <property type="entry name" value="F-box-like_dom_sf"/>
</dbReference>
<dbReference type="PRINTS" id="PR01573">
    <property type="entry name" value="SUPERTUBBY"/>
</dbReference>
<dbReference type="PANTHER" id="PTHR16517">
    <property type="entry name" value="TUBBY-RELATED"/>
    <property type="match status" value="1"/>
</dbReference>
<dbReference type="CDD" id="cd22153">
    <property type="entry name" value="F-box_AtTLP-like"/>
    <property type="match status" value="1"/>
</dbReference>
<evidence type="ECO:0000313" key="4">
    <source>
        <dbReference type="EMBL" id="GFQ02326.1"/>
    </source>
</evidence>
<accession>A0A830D594</accession>
<gene>
    <name evidence="4" type="ORF">PHJA_002376600</name>
</gene>
<dbReference type="InterPro" id="IPR001810">
    <property type="entry name" value="F-box_dom"/>
</dbReference>
<dbReference type="EMBL" id="BMAC01000741">
    <property type="protein sequence ID" value="GFQ02326.1"/>
    <property type="molecule type" value="Genomic_DNA"/>
</dbReference>
<comment type="similarity">
    <text evidence="1">Belongs to the TUB family.</text>
</comment>
<proteinExistence type="inferred from homology"/>
<dbReference type="OrthoDB" id="8775810at2759"/>
<dbReference type="PANTHER" id="PTHR16517:SF119">
    <property type="entry name" value="TUBBY-LIKE F-BOX PROTEIN 3"/>
    <property type="match status" value="1"/>
</dbReference>
<feature type="domain" description="F-box" evidence="2">
    <location>
        <begin position="46"/>
        <end position="90"/>
    </location>
</feature>
<dbReference type="Proteomes" id="UP000653305">
    <property type="component" value="Unassembled WGS sequence"/>
</dbReference>
<dbReference type="SUPFAM" id="SSF54518">
    <property type="entry name" value="Tubby C-terminal domain-like"/>
    <property type="match status" value="1"/>
</dbReference>
<evidence type="ECO:0000259" key="2">
    <source>
        <dbReference type="Pfam" id="PF00646"/>
    </source>
</evidence>
<dbReference type="Gene3D" id="3.20.90.10">
    <property type="entry name" value="Tubby Protein, Chain A"/>
    <property type="match status" value="1"/>
</dbReference>
<feature type="domain" description="Tubby C-terminal" evidence="3">
    <location>
        <begin position="181"/>
        <end position="462"/>
    </location>
</feature>
<dbReference type="AlphaFoldDB" id="A0A830D594"/>
<dbReference type="InterPro" id="IPR000007">
    <property type="entry name" value="Tubby_C"/>
</dbReference>